<dbReference type="AlphaFoldDB" id="A0AAV7UVP5"/>
<reference evidence="2" key="1">
    <citation type="journal article" date="2022" name="bioRxiv">
        <title>Sequencing and chromosome-scale assembly of the giantPleurodeles waltlgenome.</title>
        <authorList>
            <person name="Brown T."/>
            <person name="Elewa A."/>
            <person name="Iarovenko S."/>
            <person name="Subramanian E."/>
            <person name="Araus A.J."/>
            <person name="Petzold A."/>
            <person name="Susuki M."/>
            <person name="Suzuki K.-i.T."/>
            <person name="Hayashi T."/>
            <person name="Toyoda A."/>
            <person name="Oliveira C."/>
            <person name="Osipova E."/>
            <person name="Leigh N.D."/>
            <person name="Simon A."/>
            <person name="Yun M.H."/>
        </authorList>
    </citation>
    <scope>NUCLEOTIDE SEQUENCE</scope>
    <source>
        <strain evidence="2">20211129_DDA</strain>
        <tissue evidence="2">Liver</tissue>
    </source>
</reference>
<feature type="compositionally biased region" description="Basic and acidic residues" evidence="1">
    <location>
        <begin position="1"/>
        <end position="10"/>
    </location>
</feature>
<feature type="region of interest" description="Disordered" evidence="1">
    <location>
        <begin position="1"/>
        <end position="48"/>
    </location>
</feature>
<feature type="region of interest" description="Disordered" evidence="1">
    <location>
        <begin position="81"/>
        <end position="129"/>
    </location>
</feature>
<evidence type="ECO:0000313" key="3">
    <source>
        <dbReference type="Proteomes" id="UP001066276"/>
    </source>
</evidence>
<comment type="caution">
    <text evidence="2">The sequence shown here is derived from an EMBL/GenBank/DDBJ whole genome shotgun (WGS) entry which is preliminary data.</text>
</comment>
<accession>A0AAV7UVP5</accession>
<keyword evidence="3" id="KW-1185">Reference proteome</keyword>
<proteinExistence type="predicted"/>
<feature type="compositionally biased region" description="Low complexity" evidence="1">
    <location>
        <begin position="98"/>
        <end position="114"/>
    </location>
</feature>
<name>A0AAV7UVP5_PLEWA</name>
<dbReference type="Proteomes" id="UP001066276">
    <property type="component" value="Chromosome 2_2"/>
</dbReference>
<sequence>MGGPDQERFRGPVSRSPRQRFFTGLRSPARSAPGQRSREGPPTIQQARFVSPGGLAGWLTRVPSPPGGRSPLRARARVHNSYPLEPPHSPGFLRSARGALLPSPSGPAAPLSAATEAPGSRLSAPPSVGRLSRCGCHFVSPGPTGESLKATATPDCDLLCCPFSRRY</sequence>
<organism evidence="2 3">
    <name type="scientific">Pleurodeles waltl</name>
    <name type="common">Iberian ribbed newt</name>
    <dbReference type="NCBI Taxonomy" id="8319"/>
    <lineage>
        <taxon>Eukaryota</taxon>
        <taxon>Metazoa</taxon>
        <taxon>Chordata</taxon>
        <taxon>Craniata</taxon>
        <taxon>Vertebrata</taxon>
        <taxon>Euteleostomi</taxon>
        <taxon>Amphibia</taxon>
        <taxon>Batrachia</taxon>
        <taxon>Caudata</taxon>
        <taxon>Salamandroidea</taxon>
        <taxon>Salamandridae</taxon>
        <taxon>Pleurodelinae</taxon>
        <taxon>Pleurodeles</taxon>
    </lineage>
</organism>
<protein>
    <submittedName>
        <fullName evidence="2">Uncharacterized protein</fullName>
    </submittedName>
</protein>
<gene>
    <name evidence="2" type="ORF">NDU88_001963</name>
</gene>
<dbReference type="EMBL" id="JANPWB010000004">
    <property type="protein sequence ID" value="KAJ1192657.1"/>
    <property type="molecule type" value="Genomic_DNA"/>
</dbReference>
<evidence type="ECO:0000256" key="1">
    <source>
        <dbReference type="SAM" id="MobiDB-lite"/>
    </source>
</evidence>
<evidence type="ECO:0000313" key="2">
    <source>
        <dbReference type="EMBL" id="KAJ1192657.1"/>
    </source>
</evidence>